<dbReference type="Proteomes" id="UP000828048">
    <property type="component" value="Chromosome 10"/>
</dbReference>
<name>A0ACB7XIA4_9ERIC</name>
<evidence type="ECO:0000313" key="2">
    <source>
        <dbReference type="Proteomes" id="UP000828048"/>
    </source>
</evidence>
<organism evidence="1 2">
    <name type="scientific">Vaccinium darrowii</name>
    <dbReference type="NCBI Taxonomy" id="229202"/>
    <lineage>
        <taxon>Eukaryota</taxon>
        <taxon>Viridiplantae</taxon>
        <taxon>Streptophyta</taxon>
        <taxon>Embryophyta</taxon>
        <taxon>Tracheophyta</taxon>
        <taxon>Spermatophyta</taxon>
        <taxon>Magnoliopsida</taxon>
        <taxon>eudicotyledons</taxon>
        <taxon>Gunneridae</taxon>
        <taxon>Pentapetalae</taxon>
        <taxon>asterids</taxon>
        <taxon>Ericales</taxon>
        <taxon>Ericaceae</taxon>
        <taxon>Vaccinioideae</taxon>
        <taxon>Vaccinieae</taxon>
        <taxon>Vaccinium</taxon>
    </lineage>
</organism>
<reference evidence="1 2" key="1">
    <citation type="journal article" date="2021" name="Hortic Res">
        <title>High-quality reference genome and annotation aids understanding of berry development for evergreen blueberry (Vaccinium darrowii).</title>
        <authorList>
            <person name="Yu J."/>
            <person name="Hulse-Kemp A.M."/>
            <person name="Babiker E."/>
            <person name="Staton M."/>
        </authorList>
    </citation>
    <scope>NUCLEOTIDE SEQUENCE [LARGE SCALE GENOMIC DNA]</scope>
    <source>
        <strain evidence="2">cv. NJ 8807/NJ 8810</strain>
        <tissue evidence="1">Young leaf</tissue>
    </source>
</reference>
<sequence>MVKLASAREIRTYGPGPARNRSEFINSALYVFATILLLIGFLALLLNKAKLGLLLLLVALALILVVNVHDLFAHLAGIDYRLWFLGFDPQLALVEVFVPVVQAVGALLSFLGILLLFIQAKKGNVDRKLEKHALNLLVAGSALWLLGSVHNSFQIYEIVSGYVQVLQASVYIPFLIGSLLFVLGAAINIHEHEQARGIHHGVELLGKSWVWFSIFGSVMLLIGGLANLLKVLKMQEIGGTRLEKLRGGAQDRLVQERDRSVQEREASTEVARQRLRLSHLRLGVYHRMASVSSQPQFRYTQTPSKVLHLRNLPWECTEEELIELGKPFGKVVNTKCNVGANRNQAFIEFAELNQAIAMITYYASSSEPAQVRGKTVYLQYSNRQEIVNNKTTADVAGNVLLVTIEGNDARLVSIDVLHLVFSAFGFVHKITTFEKTAGFQALVQFSDSETASSAKEALDGRSIPSYLIPELGPCSLKITYSAHTDLSVKFQSHRSRDYTNPLLPVAPSAIDATGQFTLGLDGKKLEPESNVLLASIENMQYAVTLDVLHMVFSAFGPIMKIAMFDKNGGVQALIQYPDVQTAVVAKESLEGHCIYDGGFCKLHISYSRHTDLSIKVNNDRSRDYTTPNVPMLNTQPSLLGQQPPAYPMAGPGPQQYGGPQFPPAPQGLGMPQQSAGWGPSAASAPQSTPLQMHNHPYMQPANMAPGMMQFHNQNGLPRGMPPYQPQ</sequence>
<gene>
    <name evidence="1" type="ORF">Vadar_017268</name>
</gene>
<protein>
    <submittedName>
        <fullName evidence="1">Uncharacterized protein</fullName>
    </submittedName>
</protein>
<proteinExistence type="predicted"/>
<evidence type="ECO:0000313" key="1">
    <source>
        <dbReference type="EMBL" id="KAH7840461.1"/>
    </source>
</evidence>
<keyword evidence="2" id="KW-1185">Reference proteome</keyword>
<accession>A0ACB7XIA4</accession>
<comment type="caution">
    <text evidence="1">The sequence shown here is derived from an EMBL/GenBank/DDBJ whole genome shotgun (WGS) entry which is preliminary data.</text>
</comment>
<dbReference type="EMBL" id="CM037160">
    <property type="protein sequence ID" value="KAH7840461.1"/>
    <property type="molecule type" value="Genomic_DNA"/>
</dbReference>